<dbReference type="EnsemblMetazoa" id="AAEL006955-RC">
    <property type="protein sequence ID" value="AAEL006955-PC"/>
    <property type="gene ID" value="AAEL006955"/>
</dbReference>
<dbReference type="InterPro" id="IPR039808">
    <property type="entry name" value="Cadherin"/>
</dbReference>
<dbReference type="GO" id="GO:0048589">
    <property type="term" value="P:developmental growth"/>
    <property type="evidence" value="ECO:0007669"/>
    <property type="project" value="UniProtKB-ARBA"/>
</dbReference>
<evidence type="ECO:0000313" key="15">
    <source>
        <dbReference type="EnsemblMetazoa" id="AAEL006955-PC"/>
    </source>
</evidence>
<keyword evidence="11" id="KW-1015">Disulfide bond</keyword>
<dbReference type="FunFam" id="2.60.40.60:FF:000345">
    <property type="entry name" value="Cadherin 2"/>
    <property type="match status" value="1"/>
</dbReference>
<dbReference type="GO" id="GO:0045296">
    <property type="term" value="F:cadherin binding"/>
    <property type="evidence" value="ECO:0007669"/>
    <property type="project" value="TreeGrafter"/>
</dbReference>
<keyword evidence="7" id="KW-0106">Calcium</keyword>
<feature type="domain" description="Cadherin" evidence="14">
    <location>
        <begin position="286"/>
        <end position="397"/>
    </location>
</feature>
<evidence type="ECO:0000256" key="2">
    <source>
        <dbReference type="ARBA" id="ARBA00022475"/>
    </source>
</evidence>
<dbReference type="PROSITE" id="PS50268">
    <property type="entry name" value="CADHERIN_2"/>
    <property type="match status" value="14"/>
</dbReference>
<reference evidence="15 16" key="1">
    <citation type="submission" date="2017-06" db="EMBL/GenBank/DDBJ databases">
        <title>Aedes aegypti genome working group (AGWG) sequencing and assembly.</title>
        <authorList>
            <consortium name="Aedes aegypti Genome Working Group (AGWG)"/>
            <person name="Matthews B.J."/>
        </authorList>
    </citation>
    <scope>NUCLEOTIDE SEQUENCE [LARGE SCALE GENOMIC DNA]</scope>
    <source>
        <strain evidence="15 16">LVP_AGWG</strain>
    </source>
</reference>
<feature type="domain" description="Cadherin" evidence="14">
    <location>
        <begin position="514"/>
        <end position="624"/>
    </location>
</feature>
<dbReference type="FunFam" id="2.60.40.60:FF:000118">
    <property type="entry name" value="protocadherin Fat 4"/>
    <property type="match status" value="2"/>
</dbReference>
<dbReference type="Proteomes" id="UP000008820">
    <property type="component" value="Chromosome 1"/>
</dbReference>
<dbReference type="GO" id="GO:0008104">
    <property type="term" value="P:intracellular protein localization"/>
    <property type="evidence" value="ECO:0007669"/>
    <property type="project" value="UniProtKB-ARBA"/>
</dbReference>
<protein>
    <recommendedName>
        <fullName evidence="14">Cadherin domain-containing protein</fullName>
    </recommendedName>
</protein>
<dbReference type="FunFam" id="2.60.40.60:FF:000039">
    <property type="entry name" value="FAT atypical cadherin 3"/>
    <property type="match status" value="1"/>
</dbReference>
<accession>A0A6I8TDF0</accession>
<feature type="domain" description="Cadherin" evidence="14">
    <location>
        <begin position="1194"/>
        <end position="1296"/>
    </location>
</feature>
<feature type="domain" description="Cadherin" evidence="14">
    <location>
        <begin position="851"/>
        <end position="972"/>
    </location>
</feature>
<feature type="domain" description="Cadherin" evidence="14">
    <location>
        <begin position="1077"/>
        <end position="1187"/>
    </location>
</feature>
<dbReference type="Pfam" id="PF00028">
    <property type="entry name" value="Cadherin"/>
    <property type="match status" value="9"/>
</dbReference>
<dbReference type="FunFam" id="2.60.40.60:FF:000168">
    <property type="entry name" value="Cadherin-related family member 2"/>
    <property type="match status" value="1"/>
</dbReference>
<dbReference type="FunFam" id="2.60.40.60:FF:000382">
    <property type="entry name" value="Cadherin 23"/>
    <property type="match status" value="1"/>
</dbReference>
<feature type="domain" description="Cadherin" evidence="14">
    <location>
        <begin position="83"/>
        <end position="176"/>
    </location>
</feature>
<dbReference type="PANTHER" id="PTHR24027">
    <property type="entry name" value="CADHERIN-23"/>
    <property type="match status" value="1"/>
</dbReference>
<dbReference type="GO" id="GO:0016342">
    <property type="term" value="C:catenin complex"/>
    <property type="evidence" value="ECO:0007669"/>
    <property type="project" value="TreeGrafter"/>
</dbReference>
<keyword evidence="4" id="KW-0812">Transmembrane</keyword>
<dbReference type="GO" id="GO:0007163">
    <property type="term" value="P:establishment or maintenance of cell polarity"/>
    <property type="evidence" value="ECO:0007669"/>
    <property type="project" value="UniProtKB-ARBA"/>
</dbReference>
<dbReference type="PROSITE" id="PS00232">
    <property type="entry name" value="CADHERIN_1"/>
    <property type="match status" value="7"/>
</dbReference>
<name>A0A6I8TDF0_AEDAE</name>
<dbReference type="GO" id="GO:0008013">
    <property type="term" value="F:beta-catenin binding"/>
    <property type="evidence" value="ECO:0007669"/>
    <property type="project" value="TreeGrafter"/>
</dbReference>
<dbReference type="CDD" id="cd11304">
    <property type="entry name" value="Cadherin_repeat"/>
    <property type="match status" value="13"/>
</dbReference>
<evidence type="ECO:0000256" key="4">
    <source>
        <dbReference type="ARBA" id="ARBA00022692"/>
    </source>
</evidence>
<dbReference type="SUPFAM" id="SSF49313">
    <property type="entry name" value="Cadherin-like"/>
    <property type="match status" value="14"/>
</dbReference>
<dbReference type="FunFam" id="2.60.40.60:FF:000098">
    <property type="entry name" value="cadherin-23 isoform X1"/>
    <property type="match status" value="1"/>
</dbReference>
<keyword evidence="16" id="KW-1185">Reference proteome</keyword>
<keyword evidence="10" id="KW-0472">Membrane</keyword>
<evidence type="ECO:0000256" key="9">
    <source>
        <dbReference type="ARBA" id="ARBA00022989"/>
    </source>
</evidence>
<gene>
    <name evidence="15" type="primary">5568531</name>
</gene>
<evidence type="ECO:0000256" key="11">
    <source>
        <dbReference type="ARBA" id="ARBA00023157"/>
    </source>
</evidence>
<evidence type="ECO:0000256" key="5">
    <source>
        <dbReference type="ARBA" id="ARBA00022729"/>
    </source>
</evidence>
<keyword evidence="5" id="KW-0732">Signal</keyword>
<keyword evidence="6" id="KW-0677">Repeat</keyword>
<organism evidence="15 16">
    <name type="scientific">Aedes aegypti</name>
    <name type="common">Yellowfever mosquito</name>
    <name type="synonym">Culex aegypti</name>
    <dbReference type="NCBI Taxonomy" id="7159"/>
    <lineage>
        <taxon>Eukaryota</taxon>
        <taxon>Metazoa</taxon>
        <taxon>Ecdysozoa</taxon>
        <taxon>Arthropoda</taxon>
        <taxon>Hexapoda</taxon>
        <taxon>Insecta</taxon>
        <taxon>Pterygota</taxon>
        <taxon>Neoptera</taxon>
        <taxon>Endopterygota</taxon>
        <taxon>Diptera</taxon>
        <taxon>Nematocera</taxon>
        <taxon>Culicoidea</taxon>
        <taxon>Culicidae</taxon>
        <taxon>Culicinae</taxon>
        <taxon>Aedini</taxon>
        <taxon>Aedes</taxon>
        <taxon>Stegomyia</taxon>
    </lineage>
</organism>
<keyword evidence="3" id="KW-0245">EGF-like domain</keyword>
<dbReference type="GO" id="GO:0016477">
    <property type="term" value="P:cell migration"/>
    <property type="evidence" value="ECO:0007669"/>
    <property type="project" value="TreeGrafter"/>
</dbReference>
<dbReference type="InParanoid" id="A0A6I8TDF0"/>
<evidence type="ECO:0000256" key="10">
    <source>
        <dbReference type="ARBA" id="ARBA00023136"/>
    </source>
</evidence>
<evidence type="ECO:0000313" key="16">
    <source>
        <dbReference type="Proteomes" id="UP000008820"/>
    </source>
</evidence>
<dbReference type="Gene3D" id="2.60.40.60">
    <property type="entry name" value="Cadherins"/>
    <property type="match status" value="14"/>
</dbReference>
<dbReference type="GO" id="GO:0031175">
    <property type="term" value="P:neuron projection development"/>
    <property type="evidence" value="ECO:0007669"/>
    <property type="project" value="TreeGrafter"/>
</dbReference>
<dbReference type="GO" id="GO:0005509">
    <property type="term" value="F:calcium ion binding"/>
    <property type="evidence" value="ECO:0007669"/>
    <property type="project" value="UniProtKB-UniRule"/>
</dbReference>
<feature type="domain" description="Cadherin" evidence="14">
    <location>
        <begin position="973"/>
        <end position="1076"/>
    </location>
</feature>
<dbReference type="FunFam" id="2.60.40.60:FF:000306">
    <property type="entry name" value="Cadherin 23"/>
    <property type="match status" value="1"/>
</dbReference>
<comment type="subcellular location">
    <subcellularLocation>
        <location evidence="1">Cell membrane</location>
        <topology evidence="1">Single-pass type I membrane protein</topology>
    </subcellularLocation>
</comment>
<dbReference type="InterPro" id="IPR015919">
    <property type="entry name" value="Cadherin-like_sf"/>
</dbReference>
<evidence type="ECO:0000259" key="14">
    <source>
        <dbReference type="PROSITE" id="PS50268"/>
    </source>
</evidence>
<dbReference type="FunFam" id="2.60.40.60:FF:000033">
    <property type="entry name" value="FAT atypical cadherin 1"/>
    <property type="match status" value="1"/>
</dbReference>
<feature type="domain" description="Cadherin" evidence="14">
    <location>
        <begin position="625"/>
        <end position="738"/>
    </location>
</feature>
<comment type="function">
    <text evidence="13">Cadherins are calcium-dependent cell adhesion proteins. They preferentially interact with themselves in a homophilic manner in connecting cells.</text>
</comment>
<reference evidence="15" key="2">
    <citation type="submission" date="2020-05" db="UniProtKB">
        <authorList>
            <consortium name="EnsemblMetazoa"/>
        </authorList>
    </citation>
    <scope>IDENTIFICATION</scope>
    <source>
        <strain evidence="15">LVP_AGWG</strain>
    </source>
</reference>
<evidence type="ECO:0000256" key="1">
    <source>
        <dbReference type="ARBA" id="ARBA00004251"/>
    </source>
</evidence>
<feature type="domain" description="Cadherin" evidence="14">
    <location>
        <begin position="1407"/>
        <end position="1610"/>
    </location>
</feature>
<keyword evidence="9" id="KW-1133">Transmembrane helix</keyword>
<evidence type="ECO:0000256" key="3">
    <source>
        <dbReference type="ARBA" id="ARBA00022536"/>
    </source>
</evidence>
<proteinExistence type="predicted"/>
<feature type="domain" description="Cadherin" evidence="14">
    <location>
        <begin position="398"/>
        <end position="513"/>
    </location>
</feature>
<dbReference type="InterPro" id="IPR002126">
    <property type="entry name" value="Cadherin-like_dom"/>
</dbReference>
<evidence type="ECO:0000256" key="8">
    <source>
        <dbReference type="ARBA" id="ARBA00022889"/>
    </source>
</evidence>
<sequence>MDSTSLNFTRNSCTPDFCKHATRKRKASSYKFRRVRLKWILSSVPCVAVLLLTFIPIVSCNRPPRFLIDGHSEIVLRLKEGPDTPVGSLIYKLKGYDPDEDPLTFGVRKAVDSDVIRVERSGVNEANVYLNKELDRETKDEYSLILTLSDGRLGEFSVTQSMLLLVEDINDNEPIFKPYTSAVEVSEDSKPGIIATVEATDRDEGAYGQVVYYLEELDGDNDVFTISTTYGKGIIRLVGSLDYERKSLYQLRVLAKDRANQGRTNTGTAALLVKVKDVEDQPPEFIVASTVIRVPEDAPIGTTVTQVKAIDGDRGVNNRIRYSISRNISSPFRIDGSLGTISTTMKLDREDARNRANAAYILEIVATEQNSKIKPTPSVRTEITIIITDVNDETPTFRSHSYESEINENAQENTPVSFLGFSRNEVFDYDQGHNGTFDLYLEPNNGLFEITPSRAVNEATFVLRVKDSTLLDYEKVKSMNFTIHAREIAPEGKHSMATIVVHIRDQNDNFPEFSKASYECYLPENSGVGALLTQIQAVDVDSGDFGTSGIRFISLSGSIADLLALNPLTGVITIKAPGGHALDRELVQKHYLTIEARDNLGRGNRNSVQLVVHILDVNDNAPVFLQSMYEARLMENKLSFETPLVLEARDADLNGTKNSEIKFEIVEGQFKDNFTIDAKSGKLVPLTPIDFELLTSGTFNIRPIFLTVLASDSGVPKLSTKVPVTIHVQDVNDHPPQFLHSVYTQSVPENLPSGSPILEVKAIDKDGSSPNNFIVYRIQSGASDKFVISPDTGIISVATGASLDPDMTDPKTTEYFLNVLALDGGIGEQQLQSFCRVNISIKDVNNKSPYFLEPGTISIRENTPVGTYAYRLLANDLDKEPILRYYMDSNTSEARSEEGALVKLSEYDYLTAFMLNSTDGLIRVIKLLDREKVEIIKLGFIVEDIAAEFGKQTATTTLTIVVEDENDNNPKFRNSFYKRSIPENSPHGVTIMSVVADDMDKNKTIRYSLEGPKEITELLHLDMETGEIVVSNKIDYEIFPWLNFTVRAIDSGHPPRSSLAEVFIQVIDENDNNPYFPIDTTNFTVYENSMIGTRIATIQALDPDSGAFGKITYLIDRVSASGKFSIDPDTGLLVVADFLDREKQDSYMIVIEAWDNYQFGYLSGESRNAFKQIFISVLDENDNAPIIQVPDGCVQVTEFHDIREPLLVLKATDADDPKTGNGLIGFDIIDVAGSDIFFLRQKERGVAEIFSSRSLNNFYGNYSLLIMARDEGSPPNTVNEKIDICVLDFNDHAPEFVSPSSNITIRIPENATVGTMIIQVMARDNDIGPNAAVRYRFKPDPLGSFRSFSIDEDTGSITLKLPLDRERQKVHELRVEAYDQGIPTPLSSDLDLTIYVRNVNDYEPQFLVEEISVNFTEHARPGLERRQLPDTIDRDEVDDLDDPPTMVCYFIVYGNENGHFHLDPHSHILTVTKELDRESRSNHTLVVKATEDCINTPPSINLSRPEAIALQKPTPFKYHQRTTKPTTAVASQYVSIYDRYKKSRSFDTPGTEIDIKQGAVSWQSDADSAPSSLLMPRFEKYTGQLFYHNDNTLVRVLIHVQDINDNPPVFIQKIFTGGVTTSTVFGTQFLKLTAIDRDHGANGQVSYYQIGDIKKTLTEGLENVQKPPFLVDRRTGAVQLNFDPQKGMKGYFDFKVLANDSAGHSDEAHVFIYLLREDQRVKFVLRLQPTEVREKIFTFRDVLSNVSSSIVNIDDFRIHENRDGSVDKTKTDLYLHLVNRQDNSILEVSDVLKIVDQNIEKLDELFKEFNVLDTQASEASFFVAELSGAPMLIWLFVSNLFIGALLIVVLGLCASQRASYRRQLRAARVANYAAAHSDLVARGVMNSVPNTNKHSVEGSNPIWMKAYENEWFKNDDDLTKNISGPESMDDNVINSDDYVPKVYNTDRYDIVKQYNLYSQIDKLTNGNILTKKLETTEL</sequence>
<keyword evidence="12" id="KW-0325">Glycoprotein</keyword>
<dbReference type="InterPro" id="IPR020894">
    <property type="entry name" value="Cadherin_CS"/>
</dbReference>
<evidence type="ECO:0000256" key="6">
    <source>
        <dbReference type="ARBA" id="ARBA00022737"/>
    </source>
</evidence>
<dbReference type="FunFam" id="2.60.40.60:FF:000104">
    <property type="entry name" value="cadherin-23 isoform X1"/>
    <property type="match status" value="1"/>
</dbReference>
<dbReference type="GO" id="GO:0001736">
    <property type="term" value="P:establishment of planar polarity"/>
    <property type="evidence" value="ECO:0007669"/>
    <property type="project" value="UniProtKB-ARBA"/>
</dbReference>
<dbReference type="FunFam" id="2.60.40.60:FF:000092">
    <property type="entry name" value="Protocadherin 8"/>
    <property type="match status" value="1"/>
</dbReference>
<dbReference type="OrthoDB" id="6510378at2759"/>
<feature type="domain" description="Cadherin" evidence="14">
    <location>
        <begin position="1299"/>
        <end position="1406"/>
    </location>
</feature>
<feature type="domain" description="Cadherin" evidence="14">
    <location>
        <begin position="177"/>
        <end position="285"/>
    </location>
</feature>
<dbReference type="GO" id="GO:0048513">
    <property type="term" value="P:animal organ development"/>
    <property type="evidence" value="ECO:0007669"/>
    <property type="project" value="UniProtKB-ARBA"/>
</dbReference>
<feature type="domain" description="Cadherin" evidence="14">
    <location>
        <begin position="1611"/>
        <end position="1731"/>
    </location>
</feature>
<dbReference type="PANTHER" id="PTHR24027:SF422">
    <property type="entry name" value="CADHERIN DOMAIN-CONTAINING PROTEIN"/>
    <property type="match status" value="1"/>
</dbReference>
<dbReference type="SMART" id="SM00112">
    <property type="entry name" value="CA"/>
    <property type="match status" value="14"/>
</dbReference>
<dbReference type="PRINTS" id="PR00205">
    <property type="entry name" value="CADHERIN"/>
</dbReference>
<evidence type="ECO:0000256" key="13">
    <source>
        <dbReference type="ARBA" id="ARBA00059331"/>
    </source>
</evidence>
<evidence type="ECO:0000256" key="7">
    <source>
        <dbReference type="ARBA" id="ARBA00022837"/>
    </source>
</evidence>
<dbReference type="FunFam" id="2.60.40.60:FF:000124">
    <property type="entry name" value="Cadherin-related family member 1"/>
    <property type="match status" value="1"/>
</dbReference>
<keyword evidence="2" id="KW-1003">Cell membrane</keyword>
<dbReference type="FunCoup" id="A0A6I8TDF0">
    <property type="interactions" value="14"/>
</dbReference>
<dbReference type="GO" id="GO:0007156">
    <property type="term" value="P:homophilic cell adhesion via plasma membrane adhesion molecules"/>
    <property type="evidence" value="ECO:0007669"/>
    <property type="project" value="InterPro"/>
</dbReference>
<feature type="domain" description="Cadherin" evidence="14">
    <location>
        <begin position="739"/>
        <end position="851"/>
    </location>
</feature>
<keyword evidence="8" id="KW-0130">Cell adhesion</keyword>
<evidence type="ECO:0000256" key="12">
    <source>
        <dbReference type="ARBA" id="ARBA00023180"/>
    </source>
</evidence>